<sequence>MKAKLFKFPVTDFEEVYTVIDEENKRLHISSVNYSYSITLDLTKDLNIQIEQQTKWGERNFNKRVQQILFEILEELRIYTQLI</sequence>
<dbReference type="RefSeq" id="WP_338782462.1">
    <property type="nucleotide sequence ID" value="NZ_CP147408.1"/>
</dbReference>
<evidence type="ECO:0000313" key="2">
    <source>
        <dbReference type="Proteomes" id="UP001377337"/>
    </source>
</evidence>
<organism evidence="1 2">
    <name type="scientific">Metabacillus sediminis</name>
    <dbReference type="NCBI Taxonomy" id="3117746"/>
    <lineage>
        <taxon>Bacteria</taxon>
        <taxon>Bacillati</taxon>
        <taxon>Bacillota</taxon>
        <taxon>Bacilli</taxon>
        <taxon>Bacillales</taxon>
        <taxon>Bacillaceae</taxon>
        <taxon>Metabacillus</taxon>
    </lineage>
</organism>
<keyword evidence="1" id="KW-0614">Plasmid</keyword>
<keyword evidence="2" id="KW-1185">Reference proteome</keyword>
<evidence type="ECO:0000313" key="1">
    <source>
        <dbReference type="EMBL" id="WXB99135.1"/>
    </source>
</evidence>
<proteinExistence type="predicted"/>
<gene>
    <name evidence="1" type="ORF">WCV65_21160</name>
</gene>
<protein>
    <submittedName>
        <fullName evidence="1">Uncharacterized protein</fullName>
    </submittedName>
</protein>
<dbReference type="Proteomes" id="UP001377337">
    <property type="component" value="Plasmid unnamed1"/>
</dbReference>
<name>A0ABZ2NP84_9BACI</name>
<dbReference type="EMBL" id="CP147408">
    <property type="protein sequence ID" value="WXB99135.1"/>
    <property type="molecule type" value="Genomic_DNA"/>
</dbReference>
<accession>A0ABZ2NP84</accession>
<reference evidence="1 2" key="1">
    <citation type="submission" date="2024-02" db="EMBL/GenBank/DDBJ databases">
        <title>Seven novel Bacillus-like species.</title>
        <authorList>
            <person name="Liu G."/>
        </authorList>
    </citation>
    <scope>NUCLEOTIDE SEQUENCE [LARGE SCALE GENOMIC DNA]</scope>
    <source>
        <strain evidence="1 2">FJAT-52054</strain>
        <plasmid evidence="1 2">unnamed1</plasmid>
    </source>
</reference>
<geneLocation type="plasmid" evidence="1 2">
    <name>unnamed1</name>
</geneLocation>